<evidence type="ECO:0000256" key="3">
    <source>
        <dbReference type="ARBA" id="ARBA00022692"/>
    </source>
</evidence>
<evidence type="ECO:0000259" key="7">
    <source>
        <dbReference type="PROSITE" id="PS50192"/>
    </source>
</evidence>
<evidence type="ECO:0000256" key="5">
    <source>
        <dbReference type="ARBA" id="ARBA00023136"/>
    </source>
</evidence>
<evidence type="ECO:0000256" key="4">
    <source>
        <dbReference type="ARBA" id="ARBA00022989"/>
    </source>
</evidence>
<name>A0A1W5CYU7_9LECA</name>
<keyword evidence="3" id="KW-0812">Transmembrane</keyword>
<comment type="subcellular location">
    <subcellularLocation>
        <location evidence="1">Membrane</location>
        <topology evidence="1">Single-pass type IV membrane protein</topology>
    </subcellularLocation>
</comment>
<feature type="domain" description="T-SNARE coiled-coil homology" evidence="7">
    <location>
        <begin position="237"/>
        <end position="299"/>
    </location>
</feature>
<protein>
    <submittedName>
        <fullName evidence="8">t-SNARE</fullName>
    </submittedName>
</protein>
<dbReference type="GO" id="GO:0005886">
    <property type="term" value="C:plasma membrane"/>
    <property type="evidence" value="ECO:0007669"/>
    <property type="project" value="TreeGrafter"/>
</dbReference>
<dbReference type="GO" id="GO:0006887">
    <property type="term" value="P:exocytosis"/>
    <property type="evidence" value="ECO:0007669"/>
    <property type="project" value="TreeGrafter"/>
</dbReference>
<feature type="region of interest" description="Disordered" evidence="6">
    <location>
        <begin position="1"/>
        <end position="39"/>
    </location>
</feature>
<dbReference type="Proteomes" id="UP000192927">
    <property type="component" value="Unassembled WGS sequence"/>
</dbReference>
<dbReference type="GO" id="GO:0048278">
    <property type="term" value="P:vesicle docking"/>
    <property type="evidence" value="ECO:0007669"/>
    <property type="project" value="TreeGrafter"/>
</dbReference>
<dbReference type="EMBL" id="FWEW01000886">
    <property type="protein sequence ID" value="SLM36054.1"/>
    <property type="molecule type" value="Genomic_DNA"/>
</dbReference>
<dbReference type="InterPro" id="IPR000727">
    <property type="entry name" value="T_SNARE_dom"/>
</dbReference>
<evidence type="ECO:0000313" key="8">
    <source>
        <dbReference type="EMBL" id="SLM36054.1"/>
    </source>
</evidence>
<dbReference type="Pfam" id="PF00804">
    <property type="entry name" value="Syntaxin"/>
    <property type="match status" value="1"/>
</dbReference>
<dbReference type="CDD" id="cd15849">
    <property type="entry name" value="SNARE_Sso1"/>
    <property type="match status" value="1"/>
</dbReference>
<reference evidence="9" key="1">
    <citation type="submission" date="2017-03" db="EMBL/GenBank/DDBJ databases">
        <authorList>
            <person name="Sharma R."/>
            <person name="Thines M."/>
        </authorList>
    </citation>
    <scope>NUCLEOTIDE SEQUENCE [LARGE SCALE GENOMIC DNA]</scope>
</reference>
<dbReference type="SUPFAM" id="SSF47661">
    <property type="entry name" value="t-snare proteins"/>
    <property type="match status" value="1"/>
</dbReference>
<dbReference type="InterPro" id="IPR006011">
    <property type="entry name" value="Syntaxin_N"/>
</dbReference>
<dbReference type="GO" id="GO:0006886">
    <property type="term" value="P:intracellular protein transport"/>
    <property type="evidence" value="ECO:0007669"/>
    <property type="project" value="TreeGrafter"/>
</dbReference>
<dbReference type="PROSITE" id="PS50192">
    <property type="entry name" value="T_SNARE"/>
    <property type="match status" value="1"/>
</dbReference>
<evidence type="ECO:0000256" key="1">
    <source>
        <dbReference type="ARBA" id="ARBA00004211"/>
    </source>
</evidence>
<proteinExistence type="inferred from homology"/>
<organism evidence="8 9">
    <name type="scientific">Lasallia pustulata</name>
    <dbReference type="NCBI Taxonomy" id="136370"/>
    <lineage>
        <taxon>Eukaryota</taxon>
        <taxon>Fungi</taxon>
        <taxon>Dikarya</taxon>
        <taxon>Ascomycota</taxon>
        <taxon>Pezizomycotina</taxon>
        <taxon>Lecanoromycetes</taxon>
        <taxon>OSLEUM clade</taxon>
        <taxon>Umbilicariomycetidae</taxon>
        <taxon>Umbilicariales</taxon>
        <taxon>Umbilicariaceae</taxon>
        <taxon>Lasallia</taxon>
    </lineage>
</organism>
<evidence type="ECO:0000256" key="6">
    <source>
        <dbReference type="SAM" id="MobiDB-lite"/>
    </source>
</evidence>
<keyword evidence="9" id="KW-1185">Reference proteome</keyword>
<keyword evidence="4" id="KW-1133">Transmembrane helix</keyword>
<dbReference type="GO" id="GO:0031201">
    <property type="term" value="C:SNARE complex"/>
    <property type="evidence" value="ECO:0007669"/>
    <property type="project" value="TreeGrafter"/>
</dbReference>
<dbReference type="InterPro" id="IPR045242">
    <property type="entry name" value="Syntaxin"/>
</dbReference>
<dbReference type="InterPro" id="IPR010989">
    <property type="entry name" value="SNARE"/>
</dbReference>
<sequence length="347" mass="38089">MSADHYQQYGGNPYEQTSQVPTPLAERPDAQGEAPAQYLQPTAPLNYELSNYSGGSNYSESNHRLSNYGAPGSTILSQEDFLARIEATRSSIATLTTHISQIATLHQRSLSSPDSASSVELEDKVTQTQILNTQIKDQIKRLELDAAKTTDAGLKRTKDTQVGGLKRGFKRELESYQQEESEYGQRYRDQIARQYRVVNPDATDSEVNEAANADWGNEGVFQTALKSNRSGVANSALGAVRARHNEIQRIEATIAELGLLFQQLAEQVEVQEYSTVQIEQGATHVVENVDKGNAQLDVANEHRHYKQSALAGANGKTEANPAHMERFPTSQNKGLATAGLPGDELNQ</sequence>
<dbReference type="AlphaFoldDB" id="A0A1W5CYU7"/>
<accession>A0A1W5CYU7</accession>
<evidence type="ECO:0000256" key="2">
    <source>
        <dbReference type="ARBA" id="ARBA00009063"/>
    </source>
</evidence>
<dbReference type="SMART" id="SM00503">
    <property type="entry name" value="SynN"/>
    <property type="match status" value="1"/>
</dbReference>
<dbReference type="GO" id="GO:0006906">
    <property type="term" value="P:vesicle fusion"/>
    <property type="evidence" value="ECO:0007669"/>
    <property type="project" value="TreeGrafter"/>
</dbReference>
<keyword evidence="5" id="KW-0472">Membrane</keyword>
<dbReference type="GO" id="GO:0012505">
    <property type="term" value="C:endomembrane system"/>
    <property type="evidence" value="ECO:0007669"/>
    <property type="project" value="TreeGrafter"/>
</dbReference>
<dbReference type="GO" id="GO:0005484">
    <property type="term" value="F:SNAP receptor activity"/>
    <property type="evidence" value="ECO:0007669"/>
    <property type="project" value="TreeGrafter"/>
</dbReference>
<evidence type="ECO:0000313" key="9">
    <source>
        <dbReference type="Proteomes" id="UP000192927"/>
    </source>
</evidence>
<feature type="region of interest" description="Disordered" evidence="6">
    <location>
        <begin position="312"/>
        <end position="347"/>
    </location>
</feature>
<dbReference type="GO" id="GO:0000149">
    <property type="term" value="F:SNARE binding"/>
    <property type="evidence" value="ECO:0007669"/>
    <property type="project" value="TreeGrafter"/>
</dbReference>
<dbReference type="Gene3D" id="1.20.58.70">
    <property type="match status" value="1"/>
</dbReference>
<dbReference type="PANTHER" id="PTHR19957">
    <property type="entry name" value="SYNTAXIN"/>
    <property type="match status" value="1"/>
</dbReference>
<dbReference type="PANTHER" id="PTHR19957:SF307">
    <property type="entry name" value="PROTEIN SSO1-RELATED"/>
    <property type="match status" value="1"/>
</dbReference>
<comment type="similarity">
    <text evidence="2">Belongs to the syntaxin family.</text>
</comment>